<reference evidence="2" key="1">
    <citation type="submission" date="2020-01" db="EMBL/GenBank/DDBJ databases">
        <authorList>
            <person name="Mishra B."/>
        </authorList>
    </citation>
    <scope>NUCLEOTIDE SEQUENCE [LARGE SCALE GENOMIC DNA]</scope>
</reference>
<keyword evidence="3" id="KW-1185">Reference proteome</keyword>
<dbReference type="InterPro" id="IPR000477">
    <property type="entry name" value="RT_dom"/>
</dbReference>
<organism evidence="2 3">
    <name type="scientific">Microthlaspi erraticum</name>
    <dbReference type="NCBI Taxonomy" id="1685480"/>
    <lineage>
        <taxon>Eukaryota</taxon>
        <taxon>Viridiplantae</taxon>
        <taxon>Streptophyta</taxon>
        <taxon>Embryophyta</taxon>
        <taxon>Tracheophyta</taxon>
        <taxon>Spermatophyta</taxon>
        <taxon>Magnoliopsida</taxon>
        <taxon>eudicotyledons</taxon>
        <taxon>Gunneridae</taxon>
        <taxon>Pentapetalae</taxon>
        <taxon>rosids</taxon>
        <taxon>malvids</taxon>
        <taxon>Brassicales</taxon>
        <taxon>Brassicaceae</taxon>
        <taxon>Coluteocarpeae</taxon>
        <taxon>Microthlaspi</taxon>
    </lineage>
</organism>
<dbReference type="PROSITE" id="PS50878">
    <property type="entry name" value="RT_POL"/>
    <property type="match status" value="1"/>
</dbReference>
<name>A0A6D2IBI3_9BRAS</name>
<comment type="caution">
    <text evidence="2">The sequence shown here is derived from an EMBL/GenBank/DDBJ whole genome shotgun (WGS) entry which is preliminary data.</text>
</comment>
<dbReference type="InterPro" id="IPR043502">
    <property type="entry name" value="DNA/RNA_pol_sf"/>
</dbReference>
<evidence type="ECO:0000313" key="2">
    <source>
        <dbReference type="EMBL" id="CAA7025599.1"/>
    </source>
</evidence>
<dbReference type="Proteomes" id="UP000467841">
    <property type="component" value="Unassembled WGS sequence"/>
</dbReference>
<proteinExistence type="predicted"/>
<dbReference type="OrthoDB" id="1113587at2759"/>
<dbReference type="PANTHER" id="PTHR46890:SF48">
    <property type="entry name" value="RNA-DIRECTED DNA POLYMERASE"/>
    <property type="match status" value="1"/>
</dbReference>
<protein>
    <recommendedName>
        <fullName evidence="1">Reverse transcriptase domain-containing protein</fullName>
    </recommendedName>
</protein>
<dbReference type="InterPro" id="IPR052343">
    <property type="entry name" value="Retrotransposon-Effector_Assoc"/>
</dbReference>
<accession>A0A6D2IBI3</accession>
<dbReference type="PANTHER" id="PTHR46890">
    <property type="entry name" value="NON-LTR RETROLELEMENT REVERSE TRANSCRIPTASE-LIKE PROTEIN-RELATED"/>
    <property type="match status" value="1"/>
</dbReference>
<dbReference type="SUPFAM" id="SSF56672">
    <property type="entry name" value="DNA/RNA polymerases"/>
    <property type="match status" value="1"/>
</dbReference>
<dbReference type="AlphaFoldDB" id="A0A6D2IBI3"/>
<evidence type="ECO:0000313" key="3">
    <source>
        <dbReference type="Proteomes" id="UP000467841"/>
    </source>
</evidence>
<dbReference type="EMBL" id="CACVBM020001010">
    <property type="protein sequence ID" value="CAA7025599.1"/>
    <property type="molecule type" value="Genomic_DNA"/>
</dbReference>
<feature type="domain" description="Reverse transcriptase" evidence="1">
    <location>
        <begin position="1"/>
        <end position="169"/>
    </location>
</feature>
<gene>
    <name evidence="2" type="ORF">MERR_LOCUS12834</name>
</gene>
<sequence length="169" mass="19226">MMGYYKLTVQSSIQGNTKNIVNRLKEILPDLIALNQSAFIKDRLLIENFLLATELVKDIHKDTISSRCAIKIDISKAFDTVQWDFLLNTLTAMNLREKFIHFICLCVTTSSFSVQVNGELAGFFRSKRGLRQGYSLSPYLFFICMNVLSKLLDKVGTRKSGYHSAKTLD</sequence>
<evidence type="ECO:0000259" key="1">
    <source>
        <dbReference type="PROSITE" id="PS50878"/>
    </source>
</evidence>
<dbReference type="Pfam" id="PF00078">
    <property type="entry name" value="RVT_1"/>
    <property type="match status" value="1"/>
</dbReference>